<dbReference type="Gene3D" id="1.10.287.1120">
    <property type="entry name" value="Bipartite methylase S protein"/>
    <property type="match status" value="1"/>
</dbReference>
<dbReference type="GO" id="GO:0009307">
    <property type="term" value="P:DNA restriction-modification system"/>
    <property type="evidence" value="ECO:0007669"/>
    <property type="project" value="UniProtKB-KW"/>
</dbReference>
<dbReference type="Proteomes" id="UP001141981">
    <property type="component" value="Unassembled WGS sequence"/>
</dbReference>
<comment type="caution">
    <text evidence="5">The sequence shown here is derived from an EMBL/GenBank/DDBJ whole genome shotgun (WGS) entry which is preliminary data.</text>
</comment>
<dbReference type="EMBL" id="JAOTGY010000023">
    <property type="protein sequence ID" value="MDB6258835.1"/>
    <property type="molecule type" value="Genomic_DNA"/>
</dbReference>
<dbReference type="SUPFAM" id="SSF116734">
    <property type="entry name" value="DNA methylase specificity domain"/>
    <property type="match status" value="2"/>
</dbReference>
<evidence type="ECO:0000313" key="5">
    <source>
        <dbReference type="EMBL" id="MDB6258835.1"/>
    </source>
</evidence>
<evidence type="ECO:0000256" key="2">
    <source>
        <dbReference type="ARBA" id="ARBA00022747"/>
    </source>
</evidence>
<keyword evidence="3" id="KW-0238">DNA-binding</keyword>
<feature type="domain" description="Type I restriction modification DNA specificity" evidence="4">
    <location>
        <begin position="19"/>
        <end position="202"/>
    </location>
</feature>
<comment type="similarity">
    <text evidence="1">Belongs to the type-I restriction system S methylase family.</text>
</comment>
<dbReference type="InterPro" id="IPR052021">
    <property type="entry name" value="Type-I_RS_S_subunit"/>
</dbReference>
<dbReference type="GO" id="GO:0016787">
    <property type="term" value="F:hydrolase activity"/>
    <property type="evidence" value="ECO:0007669"/>
    <property type="project" value="UniProtKB-KW"/>
</dbReference>
<dbReference type="PANTHER" id="PTHR30408:SF12">
    <property type="entry name" value="TYPE I RESTRICTION ENZYME MJAVIII SPECIFICITY SUBUNIT"/>
    <property type="match status" value="1"/>
</dbReference>
<accession>A0A9X4ABA7</accession>
<dbReference type="RefSeq" id="WP_271880867.1">
    <property type="nucleotide sequence ID" value="NZ_JAOTGY010000023.1"/>
</dbReference>
<dbReference type="Gene3D" id="3.90.220.20">
    <property type="entry name" value="DNA methylase specificity domains"/>
    <property type="match status" value="2"/>
</dbReference>
<proteinExistence type="inferred from homology"/>
<reference evidence="5" key="2">
    <citation type="submission" date="2022-10" db="EMBL/GenBank/DDBJ databases">
        <authorList>
            <person name="Kostovova I."/>
            <person name="Moravkova M."/>
            <person name="Pechar R."/>
        </authorList>
    </citation>
    <scope>NUCLEOTIDE SEQUENCE</scope>
    <source>
        <strain evidence="5">M490A</strain>
    </source>
</reference>
<gene>
    <name evidence="5" type="ORF">ODU72_09240</name>
</gene>
<keyword evidence="5" id="KW-0378">Hydrolase</keyword>
<dbReference type="CDD" id="cd17254">
    <property type="entry name" value="RMtype1_S_FclI-TRD1-CR1_like"/>
    <property type="match status" value="1"/>
</dbReference>
<reference evidence="5" key="1">
    <citation type="journal article" date="2022" name="Microorganisms">
        <title>Antibiotic Susceptibility, Resistance Gene Determinants and Corresponding Genomic Regions in Lactobacillus amylovorus Isolates Derived from Wild Boars and Domestic Pigs.</title>
        <authorList>
            <person name="Moravkova M."/>
            <person name="Kostovova I."/>
            <person name="Kavanova K."/>
            <person name="Pechar R."/>
            <person name="Stanek S."/>
            <person name="Brychta A."/>
            <person name="Zeman M."/>
            <person name="Kubasova T."/>
        </authorList>
    </citation>
    <scope>NUCLEOTIDE SEQUENCE</scope>
    <source>
        <strain evidence="5">M490A</strain>
    </source>
</reference>
<dbReference type="GO" id="GO:0003677">
    <property type="term" value="F:DNA binding"/>
    <property type="evidence" value="ECO:0007669"/>
    <property type="project" value="UniProtKB-KW"/>
</dbReference>
<keyword evidence="5" id="KW-0540">Nuclease</keyword>
<dbReference type="PANTHER" id="PTHR30408">
    <property type="entry name" value="TYPE-1 RESTRICTION ENZYME ECOKI SPECIFICITY PROTEIN"/>
    <property type="match status" value="1"/>
</dbReference>
<feature type="domain" description="Type I restriction modification DNA specificity" evidence="4">
    <location>
        <begin position="229"/>
        <end position="397"/>
    </location>
</feature>
<sequence>MSKKEQRKAPVLRFKGFTDDWEQRKLGDKITRIKSYSISHGYETMHDTNTKYIHYGDIHTGKVKIINDINILPNIKDNNYIGLNKGDIVVADASEDYKGIADACLVNTDTDSNKIVAGLHTIALRPQKDTYPQYLYTYLSTDIFKHFGYKTGTGLKVFGISYKELAKFLVSFPSIKEQKEISKLISLIEKNIDLQQRKLDELIQIKEGIGQGLLNRHYRNLSIRFNQENSPWKQTKLGKITSFVNGRAFKQKELMNRGLYPVLRVGNFYTNNKWYYSNLNLSPDKYANKGDLLYTWSASFGPHVWKGPKVIYHYHIWKINFDPAVISKAYLYEFLKLDKKEILANSNGSTMIHITKKDMENKMITVPDMNEQIKIGKILEKLDLKIELNKNKLNNLKSVKQFLLQKMFM</sequence>
<dbReference type="AlphaFoldDB" id="A0A9X4ABA7"/>
<dbReference type="InterPro" id="IPR000055">
    <property type="entry name" value="Restrct_endonuc_typeI_TRD"/>
</dbReference>
<evidence type="ECO:0000256" key="1">
    <source>
        <dbReference type="ARBA" id="ARBA00010923"/>
    </source>
</evidence>
<dbReference type="GO" id="GO:0004519">
    <property type="term" value="F:endonuclease activity"/>
    <property type="evidence" value="ECO:0007669"/>
    <property type="project" value="UniProtKB-KW"/>
</dbReference>
<protein>
    <submittedName>
        <fullName evidence="5">Restriction endonuclease subunit S</fullName>
        <ecNumber evidence="5">3.1.21.-</ecNumber>
    </submittedName>
</protein>
<dbReference type="InterPro" id="IPR044946">
    <property type="entry name" value="Restrct_endonuc_typeI_TRD_sf"/>
</dbReference>
<keyword evidence="5" id="KW-0255">Endonuclease</keyword>
<dbReference type="EC" id="3.1.21.-" evidence="5"/>
<evidence type="ECO:0000256" key="3">
    <source>
        <dbReference type="ARBA" id="ARBA00023125"/>
    </source>
</evidence>
<name>A0A9X4ABA7_LACAM</name>
<dbReference type="Pfam" id="PF01420">
    <property type="entry name" value="Methylase_S"/>
    <property type="match status" value="2"/>
</dbReference>
<evidence type="ECO:0000259" key="4">
    <source>
        <dbReference type="Pfam" id="PF01420"/>
    </source>
</evidence>
<organism evidence="5 6">
    <name type="scientific">Lactobacillus amylovorus</name>
    <dbReference type="NCBI Taxonomy" id="1604"/>
    <lineage>
        <taxon>Bacteria</taxon>
        <taxon>Bacillati</taxon>
        <taxon>Bacillota</taxon>
        <taxon>Bacilli</taxon>
        <taxon>Lactobacillales</taxon>
        <taxon>Lactobacillaceae</taxon>
        <taxon>Lactobacillus</taxon>
    </lineage>
</organism>
<evidence type="ECO:0000313" key="6">
    <source>
        <dbReference type="Proteomes" id="UP001141981"/>
    </source>
</evidence>
<keyword evidence="2" id="KW-0680">Restriction system</keyword>